<accession>A0ABW3ZJB5</accession>
<evidence type="ECO:0000313" key="2">
    <source>
        <dbReference type="EMBL" id="MFD1343219.1"/>
    </source>
</evidence>
<keyword evidence="3" id="KW-1185">Reference proteome</keyword>
<protein>
    <submittedName>
        <fullName evidence="2">DUF1007 family protein</fullName>
    </submittedName>
</protein>
<keyword evidence="1" id="KW-0732">Signal</keyword>
<evidence type="ECO:0000313" key="3">
    <source>
        <dbReference type="Proteomes" id="UP001597135"/>
    </source>
</evidence>
<dbReference type="Pfam" id="PF06226">
    <property type="entry name" value="DUF1007"/>
    <property type="match status" value="1"/>
</dbReference>
<gene>
    <name evidence="2" type="ORF">ACFQ4E_12375</name>
</gene>
<organism evidence="2 3">
    <name type="scientific">Litorisediminicola beolgyonensis</name>
    <dbReference type="NCBI Taxonomy" id="1173614"/>
    <lineage>
        <taxon>Bacteria</taxon>
        <taxon>Pseudomonadati</taxon>
        <taxon>Pseudomonadota</taxon>
        <taxon>Alphaproteobacteria</taxon>
        <taxon>Rhodobacterales</taxon>
        <taxon>Paracoccaceae</taxon>
        <taxon>Litorisediminicola</taxon>
    </lineage>
</organism>
<feature type="chain" id="PRO_5047147963" evidence="1">
    <location>
        <begin position="23"/>
        <end position="222"/>
    </location>
</feature>
<name>A0ABW3ZJB5_9RHOB</name>
<proteinExistence type="predicted"/>
<sequence length="222" mass="23742">MLPRALLHAFAFATVLPGAAGAHPHVFIDTAFELIFDADGALEAVRIDWAYDEFYSLMMIEESGLDADGDGSPEQSALDAFAGQDVDWASGFPGDFTIAQDGEAVMLSAPVDHRVRYEAGRVVTSHVRPLVAPLDVSQGAVTAQAYDPTYFVAYDVPGTPGISGREDCRLNRETADREAATAEYGAKLAEIDESSDTFEAVELPDIGVLFADRFLLTCAASS</sequence>
<evidence type="ECO:0000256" key="1">
    <source>
        <dbReference type="SAM" id="SignalP"/>
    </source>
</evidence>
<comment type="caution">
    <text evidence="2">The sequence shown here is derived from an EMBL/GenBank/DDBJ whole genome shotgun (WGS) entry which is preliminary data.</text>
</comment>
<reference evidence="3" key="1">
    <citation type="journal article" date="2019" name="Int. J. Syst. Evol. Microbiol.">
        <title>The Global Catalogue of Microorganisms (GCM) 10K type strain sequencing project: providing services to taxonomists for standard genome sequencing and annotation.</title>
        <authorList>
            <consortium name="The Broad Institute Genomics Platform"/>
            <consortium name="The Broad Institute Genome Sequencing Center for Infectious Disease"/>
            <person name="Wu L."/>
            <person name="Ma J."/>
        </authorList>
    </citation>
    <scope>NUCLEOTIDE SEQUENCE [LARGE SCALE GENOMIC DNA]</scope>
    <source>
        <strain evidence="3">CCUG 62953</strain>
    </source>
</reference>
<dbReference type="Proteomes" id="UP001597135">
    <property type="component" value="Unassembled WGS sequence"/>
</dbReference>
<dbReference type="RefSeq" id="WP_386803978.1">
    <property type="nucleotide sequence ID" value="NZ_JBHTMU010000020.1"/>
</dbReference>
<dbReference type="InterPro" id="IPR010412">
    <property type="entry name" value="DUF1007"/>
</dbReference>
<feature type="signal peptide" evidence="1">
    <location>
        <begin position="1"/>
        <end position="22"/>
    </location>
</feature>
<dbReference type="EMBL" id="JBHTMU010000020">
    <property type="protein sequence ID" value="MFD1343219.1"/>
    <property type="molecule type" value="Genomic_DNA"/>
</dbReference>